<evidence type="ECO:0000313" key="9">
    <source>
        <dbReference type="Proteomes" id="UP000634668"/>
    </source>
</evidence>
<evidence type="ECO:0000256" key="3">
    <source>
        <dbReference type="ARBA" id="ARBA00022729"/>
    </source>
</evidence>
<evidence type="ECO:0000259" key="6">
    <source>
        <dbReference type="Pfam" id="PF07980"/>
    </source>
</evidence>
<evidence type="ECO:0000256" key="4">
    <source>
        <dbReference type="ARBA" id="ARBA00023136"/>
    </source>
</evidence>
<reference evidence="8" key="1">
    <citation type="journal article" date="2014" name="Int. J. Syst. Evol. Microbiol.">
        <title>Complete genome sequence of Corynebacterium casei LMG S-19264T (=DSM 44701T), isolated from a smear-ripened cheese.</title>
        <authorList>
            <consortium name="US DOE Joint Genome Institute (JGI-PGF)"/>
            <person name="Walter F."/>
            <person name="Albersmeier A."/>
            <person name="Kalinowski J."/>
            <person name="Ruckert C."/>
        </authorList>
    </citation>
    <scope>NUCLEOTIDE SEQUENCE</scope>
    <source>
        <strain evidence="8">KCTC 12113</strain>
    </source>
</reference>
<evidence type="ECO:0000256" key="2">
    <source>
        <dbReference type="ARBA" id="ARBA00006275"/>
    </source>
</evidence>
<dbReference type="SUPFAM" id="SSF48452">
    <property type="entry name" value="TPR-like"/>
    <property type="match status" value="1"/>
</dbReference>
<dbReference type="Proteomes" id="UP000634668">
    <property type="component" value="Unassembled WGS sequence"/>
</dbReference>
<feature type="domain" description="RagB/SusD" evidence="6">
    <location>
        <begin position="265"/>
        <end position="419"/>
    </location>
</feature>
<dbReference type="InterPro" id="IPR011990">
    <property type="entry name" value="TPR-like_helical_dom_sf"/>
</dbReference>
<dbReference type="InterPro" id="IPR012944">
    <property type="entry name" value="SusD_RagB_dom"/>
</dbReference>
<evidence type="ECO:0000256" key="1">
    <source>
        <dbReference type="ARBA" id="ARBA00004442"/>
    </source>
</evidence>
<comment type="caution">
    <text evidence="8">The sequence shown here is derived from an EMBL/GenBank/DDBJ whole genome shotgun (WGS) entry which is preliminary data.</text>
</comment>
<dbReference type="Gene3D" id="1.25.40.390">
    <property type="match status" value="1"/>
</dbReference>
<dbReference type="AlphaFoldDB" id="A0A918IRM4"/>
<comment type="similarity">
    <text evidence="2">Belongs to the SusD family.</text>
</comment>
<keyword evidence="9" id="KW-1185">Reference proteome</keyword>
<dbReference type="InterPro" id="IPR033985">
    <property type="entry name" value="SusD-like_N"/>
</dbReference>
<evidence type="ECO:0000256" key="5">
    <source>
        <dbReference type="ARBA" id="ARBA00023237"/>
    </source>
</evidence>
<name>A0A918IRM4_9FLAO</name>
<dbReference type="Pfam" id="PF07980">
    <property type="entry name" value="SusD_RagB"/>
    <property type="match status" value="1"/>
</dbReference>
<keyword evidence="4" id="KW-0472">Membrane</keyword>
<dbReference type="Pfam" id="PF14322">
    <property type="entry name" value="SusD-like_3"/>
    <property type="match status" value="1"/>
</dbReference>
<gene>
    <name evidence="8" type="ORF">GCM10007383_13190</name>
</gene>
<protein>
    <submittedName>
        <fullName evidence="8">Membrane protein</fullName>
    </submittedName>
</protein>
<feature type="domain" description="SusD-like N-terminal" evidence="7">
    <location>
        <begin position="37"/>
        <end position="233"/>
    </location>
</feature>
<sequence>MIMNNYRTIQTVIVLLSLSFWGCNDNLTIDPEQYLNTEKVISTSENLNKILNNAYGTARASSSYGGGINLASELIGNGGDLSWNGTYVGPAEFNEKAMLPDNGFVEDIWMNGYSVINQANIVIENLEVYTDPDEKSTKEGEAKFLRGLIYFDLGRLFSKPFNASAPNTQLAVPITLAAVIDPYTLESPARNTLDEVFNRVVTDLTDAYNKLPASNSFYANKYSAAALLARVYLDMGMYDKARDMADEVIRESGASLTGDFAGAFNNDSNSSENLFAWQVTSQDVSINDNNTFWAGRDFGGRSGNPDVSIEDQHLEIYDDPNDQRANFFYQARGMATTKWKSQFGNISFIRLAEMYLIRAESNFRLSTSIGTTPISDINTLRMRSSAATYLIAIDLETILKERKRELAFEGFALFDAKRLGNEVGSIPHNANNLVLPIPQRETDANTNLVQNDGY</sequence>
<evidence type="ECO:0000259" key="7">
    <source>
        <dbReference type="Pfam" id="PF14322"/>
    </source>
</evidence>
<dbReference type="EMBL" id="BMWP01000007">
    <property type="protein sequence ID" value="GGW29341.1"/>
    <property type="molecule type" value="Genomic_DNA"/>
</dbReference>
<dbReference type="CDD" id="cd08977">
    <property type="entry name" value="SusD"/>
    <property type="match status" value="1"/>
</dbReference>
<dbReference type="GO" id="GO:0009279">
    <property type="term" value="C:cell outer membrane"/>
    <property type="evidence" value="ECO:0007669"/>
    <property type="project" value="UniProtKB-SubCell"/>
</dbReference>
<organism evidence="8 9">
    <name type="scientific">Arenibacter certesii</name>
    <dbReference type="NCBI Taxonomy" id="228955"/>
    <lineage>
        <taxon>Bacteria</taxon>
        <taxon>Pseudomonadati</taxon>
        <taxon>Bacteroidota</taxon>
        <taxon>Flavobacteriia</taxon>
        <taxon>Flavobacteriales</taxon>
        <taxon>Flavobacteriaceae</taxon>
        <taxon>Arenibacter</taxon>
    </lineage>
</organism>
<keyword evidence="3" id="KW-0732">Signal</keyword>
<evidence type="ECO:0000313" key="8">
    <source>
        <dbReference type="EMBL" id="GGW29341.1"/>
    </source>
</evidence>
<accession>A0A918IRM4</accession>
<proteinExistence type="inferred from homology"/>
<keyword evidence="5" id="KW-0998">Cell outer membrane</keyword>
<reference evidence="8" key="2">
    <citation type="submission" date="2020-09" db="EMBL/GenBank/DDBJ databases">
        <authorList>
            <person name="Sun Q."/>
            <person name="Kim S."/>
        </authorList>
    </citation>
    <scope>NUCLEOTIDE SEQUENCE</scope>
    <source>
        <strain evidence="8">KCTC 12113</strain>
    </source>
</reference>
<comment type="subcellular location">
    <subcellularLocation>
        <location evidence="1">Cell outer membrane</location>
    </subcellularLocation>
</comment>